<reference evidence="4 5" key="1">
    <citation type="submission" date="2016-11" db="EMBL/GenBank/DDBJ databases">
        <authorList>
            <person name="Jaros S."/>
            <person name="Januszkiewicz K."/>
            <person name="Wedrychowicz H."/>
        </authorList>
    </citation>
    <scope>NUCLEOTIDE SEQUENCE [LARGE SCALE GENOMIC DNA]</scope>
    <source>
        <strain evidence="4 5">DSM 18899</strain>
    </source>
</reference>
<evidence type="ECO:0000259" key="3">
    <source>
        <dbReference type="Pfam" id="PF13473"/>
    </source>
</evidence>
<proteinExistence type="predicted"/>
<dbReference type="AlphaFoldDB" id="A0A1K2HA55"/>
<dbReference type="SUPFAM" id="SSF49503">
    <property type="entry name" value="Cupredoxins"/>
    <property type="match status" value="1"/>
</dbReference>
<dbReference type="InterPro" id="IPR008972">
    <property type="entry name" value="Cupredoxin"/>
</dbReference>
<name>A0A1K2HA55_9NEIS</name>
<dbReference type="InterPro" id="IPR028096">
    <property type="entry name" value="EfeO_Cupredoxin"/>
</dbReference>
<accession>A0A1K2HA55</accession>
<dbReference type="Gene3D" id="2.60.40.420">
    <property type="entry name" value="Cupredoxins - blue copper proteins"/>
    <property type="match status" value="1"/>
</dbReference>
<dbReference type="GO" id="GO:0009279">
    <property type="term" value="C:cell outer membrane"/>
    <property type="evidence" value="ECO:0007669"/>
    <property type="project" value="UniProtKB-SubCell"/>
</dbReference>
<keyword evidence="2" id="KW-0732">Signal</keyword>
<dbReference type="RefSeq" id="WP_072427350.1">
    <property type="nucleotide sequence ID" value="NZ_FPKR01000003.1"/>
</dbReference>
<dbReference type="STRING" id="1121279.SAMN02745887_00798"/>
<feature type="chain" id="PRO_5012746850" evidence="2">
    <location>
        <begin position="17"/>
        <end position="105"/>
    </location>
</feature>
<evidence type="ECO:0000313" key="4">
    <source>
        <dbReference type="EMBL" id="SFZ73393.1"/>
    </source>
</evidence>
<evidence type="ECO:0000256" key="1">
    <source>
        <dbReference type="ARBA" id="ARBA00004459"/>
    </source>
</evidence>
<keyword evidence="5" id="KW-1185">Reference proteome</keyword>
<evidence type="ECO:0000313" key="5">
    <source>
        <dbReference type="Proteomes" id="UP000186513"/>
    </source>
</evidence>
<dbReference type="EMBL" id="FPKR01000003">
    <property type="protein sequence ID" value="SFZ73393.1"/>
    <property type="molecule type" value="Genomic_DNA"/>
</dbReference>
<feature type="domain" description="EfeO-type cupredoxin-like" evidence="3">
    <location>
        <begin position="6"/>
        <end position="98"/>
    </location>
</feature>
<dbReference type="Pfam" id="PF13473">
    <property type="entry name" value="Cupredoxin_1"/>
    <property type="match status" value="1"/>
</dbReference>
<sequence length="105" mass="11236">MRGALLAALLAGAAGAAELPSYTITARDGRLTPAALSAPAGQRIKLNIVNAGRSPIEFENLRLRVEKVLAPGARSFVVLNPLRPGEYRFIDEFHPATGLFVLTLR</sequence>
<protein>
    <submittedName>
        <fullName evidence="4">Cupredoxin-like domain-containing protein</fullName>
    </submittedName>
</protein>
<dbReference type="OrthoDB" id="5958460at2"/>
<comment type="subcellular location">
    <subcellularLocation>
        <location evidence="1">Cell outer membrane</location>
        <topology evidence="1">Lipid-anchor</topology>
    </subcellularLocation>
</comment>
<evidence type="ECO:0000256" key="2">
    <source>
        <dbReference type="SAM" id="SignalP"/>
    </source>
</evidence>
<feature type="signal peptide" evidence="2">
    <location>
        <begin position="1"/>
        <end position="16"/>
    </location>
</feature>
<organism evidence="4 5">
    <name type="scientific">Chitinimonas taiwanensis DSM 18899</name>
    <dbReference type="NCBI Taxonomy" id="1121279"/>
    <lineage>
        <taxon>Bacteria</taxon>
        <taxon>Pseudomonadati</taxon>
        <taxon>Pseudomonadota</taxon>
        <taxon>Betaproteobacteria</taxon>
        <taxon>Neisseriales</taxon>
        <taxon>Chitinibacteraceae</taxon>
        <taxon>Chitinimonas</taxon>
    </lineage>
</organism>
<dbReference type="Proteomes" id="UP000186513">
    <property type="component" value="Unassembled WGS sequence"/>
</dbReference>
<gene>
    <name evidence="4" type="ORF">SAMN02745887_00798</name>
</gene>